<sequence>MNKSYLSFLLVALTLLSCNNNDFCLYRIQVNGLFGFIDSIGDVKIDPQYKYVGEFSKDGYACVISRISIEEEKSPFSKLGIPGVSENTDSCICIKYGYINPQNELVVDTVNQLRIPFYSIYDWGSSDLIEFAHKYIVNNLDFRENAIDALSLNDGLFVFQDKDSKLFGYKDIKGDIKIEAKYKLCRMFNNGVAVVKYTKDLGKIDKISDSSITESLNSKGVIDVNGNMVVTDYAIINDYNTEGLTWALSASFSLEDNGFKRDWVQIDKKGDIKKGPISNIAHIYNNKEYPIIVINTGFMGVYYSFLDENGDYLTDFNGDKGLSLSFDGSERTELFKDVTRFSNGLAGTIGYNSEGESAWIFRDRNLDPISEPYDSLLPFSEGLAAVKQLTHLDKFSSHMGKWGFISMDADSTLSLSIPYSFSECGSFTGGLAYFMNTGATFDIEGYINKQGKIIWQTKRKK</sequence>
<dbReference type="InterPro" id="IPR032774">
    <property type="entry name" value="WG_beta_rep"/>
</dbReference>
<accession>A0ABX2AUN8</accession>
<name>A0ABX2AUN8_9BACT</name>
<dbReference type="PANTHER" id="PTHR37841:SF1">
    <property type="entry name" value="DUF3298 DOMAIN-CONTAINING PROTEIN"/>
    <property type="match status" value="1"/>
</dbReference>
<gene>
    <name evidence="1" type="ORF">HPS55_01990</name>
</gene>
<dbReference type="Proteomes" id="UP001193734">
    <property type="component" value="Unassembled WGS sequence"/>
</dbReference>
<evidence type="ECO:0000313" key="1">
    <source>
        <dbReference type="EMBL" id="NPE13112.1"/>
    </source>
</evidence>
<organism evidence="1 2">
    <name type="scientific">Xylanibacter rodentium</name>
    <dbReference type="NCBI Taxonomy" id="2736289"/>
    <lineage>
        <taxon>Bacteria</taxon>
        <taxon>Pseudomonadati</taxon>
        <taxon>Bacteroidota</taxon>
        <taxon>Bacteroidia</taxon>
        <taxon>Bacteroidales</taxon>
        <taxon>Prevotellaceae</taxon>
        <taxon>Xylanibacter</taxon>
    </lineage>
</organism>
<dbReference type="PANTHER" id="PTHR37841">
    <property type="entry name" value="GLR2918 PROTEIN"/>
    <property type="match status" value="1"/>
</dbReference>
<dbReference type="PROSITE" id="PS51257">
    <property type="entry name" value="PROKAR_LIPOPROTEIN"/>
    <property type="match status" value="1"/>
</dbReference>
<dbReference type="GeneID" id="82156526"/>
<proteinExistence type="predicted"/>
<keyword evidence="2" id="KW-1185">Reference proteome</keyword>
<dbReference type="RefSeq" id="WP_172176670.1">
    <property type="nucleotide sequence ID" value="NZ_CASGIA010000001.1"/>
</dbReference>
<reference evidence="1 2" key="1">
    <citation type="submission" date="2020-05" db="EMBL/GenBank/DDBJ databases">
        <title>Distinct polysaccharide utilization as determinants for interspecies competition between intestinal Prevotella spp.</title>
        <authorList>
            <person name="Galvez E.J.C."/>
            <person name="Iljazovic A."/>
            <person name="Strowig T."/>
        </authorList>
    </citation>
    <scope>NUCLEOTIDE SEQUENCE [LARGE SCALE GENOMIC DNA]</scope>
    <source>
        <strain evidence="1 2">PROD</strain>
    </source>
</reference>
<evidence type="ECO:0000313" key="2">
    <source>
        <dbReference type="Proteomes" id="UP001193734"/>
    </source>
</evidence>
<comment type="caution">
    <text evidence="1">The sequence shown here is derived from an EMBL/GenBank/DDBJ whole genome shotgun (WGS) entry which is preliminary data.</text>
</comment>
<dbReference type="Pfam" id="PF14903">
    <property type="entry name" value="WG_beta_rep"/>
    <property type="match status" value="3"/>
</dbReference>
<protein>
    <submittedName>
        <fullName evidence="1">WG repeat-containing protein</fullName>
    </submittedName>
</protein>
<dbReference type="EMBL" id="JABKKE010000002">
    <property type="protein sequence ID" value="NPE13112.1"/>
    <property type="molecule type" value="Genomic_DNA"/>
</dbReference>